<organism evidence="1">
    <name type="scientific">hydrothermal vent metagenome</name>
    <dbReference type="NCBI Taxonomy" id="652676"/>
    <lineage>
        <taxon>unclassified sequences</taxon>
        <taxon>metagenomes</taxon>
        <taxon>ecological metagenomes</taxon>
    </lineage>
</organism>
<dbReference type="SUPFAM" id="SSF55486">
    <property type="entry name" value="Metalloproteases ('zincins'), catalytic domain"/>
    <property type="match status" value="1"/>
</dbReference>
<accession>A0A3B0W7T2</accession>
<dbReference type="EMBL" id="UOEW01000243">
    <property type="protein sequence ID" value="VAW39734.1"/>
    <property type="molecule type" value="Genomic_DNA"/>
</dbReference>
<gene>
    <name evidence="1" type="ORF">MNBD_GAMMA01-9</name>
</gene>
<reference evidence="1" key="1">
    <citation type="submission" date="2018-06" db="EMBL/GenBank/DDBJ databases">
        <authorList>
            <person name="Zhirakovskaya E."/>
        </authorList>
    </citation>
    <scope>NUCLEOTIDE SEQUENCE</scope>
</reference>
<name>A0A3B0W7T2_9ZZZZ</name>
<dbReference type="AlphaFoldDB" id="A0A3B0W7T2"/>
<sequence>MKKLLLIGLFPMVVSAATFQFNFGAGFNDATPVTPVGGNSGTTLGQQRQILFQAVANIWGARIQSNVTIVVNASFTSLFCQPNSVVLGSAGPAQLHSNFPSAPIPNTFYPRALVDAIRGVDNNPGAPDIITNFNSNVDTGCFNGGTFYYGINGDAPGNKVQLFSTVLHELGHGLGFVSLTDGDDASFPFNMPAIFDRFIFDTQSNMPWTAMTDPQRFSSMTNDPFLVWNGNNVTNNAANYISQGYNSGLVRLHAPGSLQPGSSISHFSTTASPDLLLESSIGNLNFNQIDLTPYLFQDMGYIINSDLIFADSFE</sequence>
<evidence type="ECO:0000313" key="1">
    <source>
        <dbReference type="EMBL" id="VAW39734.1"/>
    </source>
</evidence>
<proteinExistence type="predicted"/>
<protein>
    <submittedName>
        <fullName evidence="1">Uncharacterized protein</fullName>
    </submittedName>
</protein>